<feature type="region of interest" description="Disordered" evidence="1">
    <location>
        <begin position="23"/>
        <end position="57"/>
    </location>
</feature>
<proteinExistence type="predicted"/>
<sequence length="240" mass="26345">MASWILVPCLVKLRSEFNAIAPSRDKASDGSVGDAAHQDSQSDHNPDETGNVPIRDADRVNEVHAIDVDVNLRVPGLSMENVVQFLLTRCRSGAEKRLRYIIYNRRIWSASNGWRQQNYTGSNPHDHHAHFSSSYTSAHEASTASWHLEDVPVALTADDKKWISAEIAKQVKAQVDDIWAFNVGKATGSASQRADGALVTANIRAGAIANDYLPKLRDAVEQLSQQVADLSDQVMASRSS</sequence>
<name>A0ABT0Y2J7_9ACTN</name>
<dbReference type="Proteomes" id="UP001523216">
    <property type="component" value="Unassembled WGS sequence"/>
</dbReference>
<reference evidence="2 3" key="1">
    <citation type="submission" date="2022-06" db="EMBL/GenBank/DDBJ databases">
        <title>Actinoplanes abujensis sp. nov., isolated from Nigerian arid soil.</title>
        <authorList>
            <person name="Ding P."/>
        </authorList>
    </citation>
    <scope>NUCLEOTIDE SEQUENCE [LARGE SCALE GENOMIC DNA]</scope>
    <source>
        <strain evidence="3">TRM88002</strain>
    </source>
</reference>
<protein>
    <submittedName>
        <fullName evidence="2">Uncharacterized protein</fullName>
    </submittedName>
</protein>
<organism evidence="2 3">
    <name type="scientific">Paractinoplanes hotanensis</name>
    <dbReference type="NCBI Taxonomy" id="2906497"/>
    <lineage>
        <taxon>Bacteria</taxon>
        <taxon>Bacillati</taxon>
        <taxon>Actinomycetota</taxon>
        <taxon>Actinomycetes</taxon>
        <taxon>Micromonosporales</taxon>
        <taxon>Micromonosporaceae</taxon>
        <taxon>Paractinoplanes</taxon>
    </lineage>
</organism>
<feature type="compositionally biased region" description="Basic and acidic residues" evidence="1">
    <location>
        <begin position="36"/>
        <end position="47"/>
    </location>
</feature>
<dbReference type="EMBL" id="JAMQOL010000023">
    <property type="protein sequence ID" value="MCM4079564.1"/>
    <property type="molecule type" value="Genomic_DNA"/>
</dbReference>
<keyword evidence="3" id="KW-1185">Reference proteome</keyword>
<accession>A0ABT0Y2J7</accession>
<evidence type="ECO:0000313" key="3">
    <source>
        <dbReference type="Proteomes" id="UP001523216"/>
    </source>
</evidence>
<evidence type="ECO:0000313" key="2">
    <source>
        <dbReference type="EMBL" id="MCM4079564.1"/>
    </source>
</evidence>
<evidence type="ECO:0000256" key="1">
    <source>
        <dbReference type="SAM" id="MobiDB-lite"/>
    </source>
</evidence>
<comment type="caution">
    <text evidence="2">The sequence shown here is derived from an EMBL/GenBank/DDBJ whole genome shotgun (WGS) entry which is preliminary data.</text>
</comment>
<gene>
    <name evidence="2" type="ORF">LXN57_18475</name>
</gene>
<dbReference type="RefSeq" id="WP_251799414.1">
    <property type="nucleotide sequence ID" value="NZ_JAMQOL010000023.1"/>
</dbReference>